<dbReference type="PANTHER" id="PTHR23023">
    <property type="entry name" value="DIMETHYLANILINE MONOOXYGENASE"/>
    <property type="match status" value="1"/>
</dbReference>
<comment type="similarity">
    <text evidence="1">Belongs to the FMO family.</text>
</comment>
<dbReference type="Pfam" id="PF00743">
    <property type="entry name" value="FMO-like"/>
    <property type="match status" value="2"/>
</dbReference>
<dbReference type="EMBL" id="DAKRPA010000237">
    <property type="protein sequence ID" value="DAZ94686.1"/>
    <property type="molecule type" value="Genomic_DNA"/>
</dbReference>
<dbReference type="PRINTS" id="PR00370">
    <property type="entry name" value="FMOXYGENASE"/>
</dbReference>
<reference evidence="6" key="2">
    <citation type="journal article" date="2023" name="Microbiol Resour">
        <title>Decontamination and Annotation of the Draft Genome Sequence of the Oomycete Lagenidium giganteum ARSEF 373.</title>
        <authorList>
            <person name="Morgan W.R."/>
            <person name="Tartar A."/>
        </authorList>
    </citation>
    <scope>NUCLEOTIDE SEQUENCE</scope>
    <source>
        <strain evidence="6">ARSEF 373</strain>
    </source>
</reference>
<evidence type="ECO:0000256" key="2">
    <source>
        <dbReference type="ARBA" id="ARBA00022630"/>
    </source>
</evidence>
<reference evidence="6" key="1">
    <citation type="submission" date="2022-11" db="EMBL/GenBank/DDBJ databases">
        <authorList>
            <person name="Morgan W.R."/>
            <person name="Tartar A."/>
        </authorList>
    </citation>
    <scope>NUCLEOTIDE SEQUENCE</scope>
    <source>
        <strain evidence="6">ARSEF 373</strain>
    </source>
</reference>
<evidence type="ECO:0000313" key="6">
    <source>
        <dbReference type="EMBL" id="DAZ94686.1"/>
    </source>
</evidence>
<evidence type="ECO:0008006" key="8">
    <source>
        <dbReference type="Google" id="ProtNLM"/>
    </source>
</evidence>
<dbReference type="InterPro" id="IPR020946">
    <property type="entry name" value="Flavin_mOase-like"/>
</dbReference>
<dbReference type="GO" id="GO:0004499">
    <property type="term" value="F:N,N-dimethylaniline monooxygenase activity"/>
    <property type="evidence" value="ECO:0007669"/>
    <property type="project" value="InterPro"/>
</dbReference>
<dbReference type="AlphaFoldDB" id="A0AAV2YMI8"/>
<dbReference type="InterPro" id="IPR050346">
    <property type="entry name" value="FMO-like"/>
</dbReference>
<name>A0AAV2YMI8_9STRA</name>
<dbReference type="PIRSF" id="PIRSF000332">
    <property type="entry name" value="FMO"/>
    <property type="match status" value="1"/>
</dbReference>
<organism evidence="6 7">
    <name type="scientific">Lagenidium giganteum</name>
    <dbReference type="NCBI Taxonomy" id="4803"/>
    <lineage>
        <taxon>Eukaryota</taxon>
        <taxon>Sar</taxon>
        <taxon>Stramenopiles</taxon>
        <taxon>Oomycota</taxon>
        <taxon>Peronosporomycetes</taxon>
        <taxon>Pythiales</taxon>
        <taxon>Pythiaceae</taxon>
    </lineage>
</organism>
<keyword evidence="2" id="KW-0285">Flavoprotein</keyword>
<dbReference type="InterPro" id="IPR036188">
    <property type="entry name" value="FAD/NAD-bd_sf"/>
</dbReference>
<dbReference type="GO" id="GO:0050661">
    <property type="term" value="F:NADP binding"/>
    <property type="evidence" value="ECO:0007669"/>
    <property type="project" value="InterPro"/>
</dbReference>
<dbReference type="GO" id="GO:0050660">
    <property type="term" value="F:flavin adenine dinucleotide binding"/>
    <property type="evidence" value="ECO:0007669"/>
    <property type="project" value="InterPro"/>
</dbReference>
<dbReference type="SUPFAM" id="SSF51905">
    <property type="entry name" value="FAD/NAD(P)-binding domain"/>
    <property type="match status" value="2"/>
</dbReference>
<keyword evidence="3" id="KW-0274">FAD</keyword>
<gene>
    <name evidence="6" type="ORF">N0F65_000001</name>
</gene>
<dbReference type="InterPro" id="IPR000960">
    <property type="entry name" value="Flavin_mOase"/>
</dbReference>
<evidence type="ECO:0000256" key="5">
    <source>
        <dbReference type="ARBA" id="ARBA00023002"/>
    </source>
</evidence>
<accession>A0AAV2YMI8</accession>
<keyword evidence="4" id="KW-0521">NADP</keyword>
<evidence type="ECO:0000256" key="1">
    <source>
        <dbReference type="ARBA" id="ARBA00009183"/>
    </source>
</evidence>
<dbReference type="Proteomes" id="UP001146120">
    <property type="component" value="Unassembled WGS sequence"/>
</dbReference>
<sequence length="475" mass="52648">MAKNATPTPRVGVVGAGASGLYAARHLRDCGLDVVVFEQRDVLGGIWNYSADQATGPCTYKSLRTNLPTEVMQVPGMRCAPRVGSYPTHAEMLATLETYAQDFASIDCIRFSTTVRFITKTMDGEAWQITVAPAGGDAYIETVDRVVVCNGHCTVPNMPDIPGMRHITGNILHSRDYRTPDRFLGQPLIPVASTAGHDISLELAAHGAAQVTVAVRDHDKRIVKPAIERIELDEDTATALIVFEDGTTMPEPDVTMFCTGYRHAVHSLLPNDLLFPNAVADERGFDRSGSYNLAKLVEAASRHEVVAPLYRHVFAIQDPTIAFIGLSKRTITLMCFELQAQWVARVFAGLLKLPNRAEMYESLASDMVMCEARKEPLRMFHCLGTQQKDYFSFLASQVTAELPEVLEEMFVDSAILMFKCPEFYRSVIFARDPATNKWIRTLQVPATKEAAARTDLRVFGEPYVNPFYQQPESSS</sequence>
<comment type="caution">
    <text evidence="6">The sequence shown here is derived from an EMBL/GenBank/DDBJ whole genome shotgun (WGS) entry which is preliminary data.</text>
</comment>
<keyword evidence="7" id="KW-1185">Reference proteome</keyword>
<evidence type="ECO:0000313" key="7">
    <source>
        <dbReference type="Proteomes" id="UP001146120"/>
    </source>
</evidence>
<dbReference type="Gene3D" id="3.50.50.60">
    <property type="entry name" value="FAD/NAD(P)-binding domain"/>
    <property type="match status" value="2"/>
</dbReference>
<evidence type="ECO:0000256" key="4">
    <source>
        <dbReference type="ARBA" id="ARBA00022857"/>
    </source>
</evidence>
<keyword evidence="5" id="KW-0560">Oxidoreductase</keyword>
<protein>
    <recommendedName>
        <fullName evidence="8">Flavin-containing monooxygenase</fullName>
    </recommendedName>
</protein>
<evidence type="ECO:0000256" key="3">
    <source>
        <dbReference type="ARBA" id="ARBA00022827"/>
    </source>
</evidence>
<proteinExistence type="inferred from homology"/>